<sequence>MVNQEALSLPKGRDRIFGYIRTAAFIFYDDRNALRAYRSARRVPQHSDDLLHRGRTGQSLAGTQHMRQAVITDQILGDIKQTDLPTAAESCSAAWFKLKEEKRY</sequence>
<dbReference type="AlphaFoldDB" id="A0A0P9WHS2"/>
<dbReference type="Proteomes" id="UP000280599">
    <property type="component" value="Unassembled WGS sequence"/>
</dbReference>
<protein>
    <submittedName>
        <fullName evidence="1">Uncharacterized protein</fullName>
    </submittedName>
</protein>
<accession>A0A0P9WHS2</accession>
<name>A0A0P9WHS2_PSESG</name>
<evidence type="ECO:0000313" key="1">
    <source>
        <dbReference type="EMBL" id="RMO51230.1"/>
    </source>
</evidence>
<gene>
    <name evidence="1" type="ORF">ALQ41_102286</name>
</gene>
<evidence type="ECO:0000313" key="2">
    <source>
        <dbReference type="Proteomes" id="UP000280599"/>
    </source>
</evidence>
<dbReference type="EMBL" id="RBPT01000078">
    <property type="protein sequence ID" value="RMO51230.1"/>
    <property type="molecule type" value="Genomic_DNA"/>
</dbReference>
<organism evidence="1 2">
    <name type="scientific">Pseudomonas savastanoi pv. glycinea</name>
    <name type="common">Pseudomonas syringae pv. glycinea</name>
    <dbReference type="NCBI Taxonomy" id="318"/>
    <lineage>
        <taxon>Bacteria</taxon>
        <taxon>Pseudomonadati</taxon>
        <taxon>Pseudomonadota</taxon>
        <taxon>Gammaproteobacteria</taxon>
        <taxon>Pseudomonadales</taxon>
        <taxon>Pseudomonadaceae</taxon>
        <taxon>Pseudomonas</taxon>
    </lineage>
</organism>
<reference evidence="1 2" key="1">
    <citation type="submission" date="2018-08" db="EMBL/GenBank/DDBJ databases">
        <title>Recombination of ecologically and evolutionarily significant loci maintains genetic cohesion in the Pseudomonas syringae species complex.</title>
        <authorList>
            <person name="Dillon M."/>
            <person name="Thakur S."/>
            <person name="Almeida R.N.D."/>
            <person name="Weir B.S."/>
            <person name="Guttman D.S."/>
        </authorList>
    </citation>
    <scope>NUCLEOTIDE SEQUENCE [LARGE SCALE GENOMIC DNA]</scope>
    <source>
        <strain evidence="1 2">ICMP 867</strain>
    </source>
</reference>
<comment type="caution">
    <text evidence="1">The sequence shown here is derived from an EMBL/GenBank/DDBJ whole genome shotgun (WGS) entry which is preliminary data.</text>
</comment>
<proteinExistence type="predicted"/>